<evidence type="ECO:0000256" key="1">
    <source>
        <dbReference type="SAM" id="SignalP"/>
    </source>
</evidence>
<evidence type="ECO:0000313" key="3">
    <source>
        <dbReference type="Proteomes" id="UP000265520"/>
    </source>
</evidence>
<feature type="chain" id="PRO_5017326360" evidence="1">
    <location>
        <begin position="22"/>
        <end position="40"/>
    </location>
</feature>
<accession>A0A392S806</accession>
<feature type="non-terminal residue" evidence="2">
    <location>
        <position position="40"/>
    </location>
</feature>
<keyword evidence="3" id="KW-1185">Reference proteome</keyword>
<organism evidence="2 3">
    <name type="scientific">Trifolium medium</name>
    <dbReference type="NCBI Taxonomy" id="97028"/>
    <lineage>
        <taxon>Eukaryota</taxon>
        <taxon>Viridiplantae</taxon>
        <taxon>Streptophyta</taxon>
        <taxon>Embryophyta</taxon>
        <taxon>Tracheophyta</taxon>
        <taxon>Spermatophyta</taxon>
        <taxon>Magnoliopsida</taxon>
        <taxon>eudicotyledons</taxon>
        <taxon>Gunneridae</taxon>
        <taxon>Pentapetalae</taxon>
        <taxon>rosids</taxon>
        <taxon>fabids</taxon>
        <taxon>Fabales</taxon>
        <taxon>Fabaceae</taxon>
        <taxon>Papilionoideae</taxon>
        <taxon>50 kb inversion clade</taxon>
        <taxon>NPAAA clade</taxon>
        <taxon>Hologalegina</taxon>
        <taxon>IRL clade</taxon>
        <taxon>Trifolieae</taxon>
        <taxon>Trifolium</taxon>
    </lineage>
</organism>
<dbReference type="EMBL" id="LXQA010325035">
    <property type="protein sequence ID" value="MCI44026.1"/>
    <property type="molecule type" value="Genomic_DNA"/>
</dbReference>
<dbReference type="AlphaFoldDB" id="A0A392S806"/>
<comment type="caution">
    <text evidence="2">The sequence shown here is derived from an EMBL/GenBank/DDBJ whole genome shotgun (WGS) entry which is preliminary data.</text>
</comment>
<sequence>MGFSTLMLLCLIPEEARKVLAEIHDGECGSHIGARALAAK</sequence>
<keyword evidence="1" id="KW-0732">Signal</keyword>
<feature type="signal peptide" evidence="1">
    <location>
        <begin position="1"/>
        <end position="21"/>
    </location>
</feature>
<protein>
    <submittedName>
        <fullName evidence="2">Uncharacterized protein</fullName>
    </submittedName>
</protein>
<reference evidence="2 3" key="1">
    <citation type="journal article" date="2018" name="Front. Plant Sci.">
        <title>Red Clover (Trifolium pratense) and Zigzag Clover (T. medium) - A Picture of Genomic Similarities and Differences.</title>
        <authorList>
            <person name="Dluhosova J."/>
            <person name="Istvanek J."/>
            <person name="Nedelnik J."/>
            <person name="Repkova J."/>
        </authorList>
    </citation>
    <scope>NUCLEOTIDE SEQUENCE [LARGE SCALE GENOMIC DNA]</scope>
    <source>
        <strain evidence="3">cv. 10/8</strain>
        <tissue evidence="2">Leaf</tissue>
    </source>
</reference>
<dbReference type="Proteomes" id="UP000265520">
    <property type="component" value="Unassembled WGS sequence"/>
</dbReference>
<evidence type="ECO:0000313" key="2">
    <source>
        <dbReference type="EMBL" id="MCI44026.1"/>
    </source>
</evidence>
<proteinExistence type="predicted"/>
<name>A0A392S806_9FABA</name>